<dbReference type="AlphaFoldDB" id="A0AA38GUS8"/>
<dbReference type="Proteomes" id="UP000824469">
    <property type="component" value="Unassembled WGS sequence"/>
</dbReference>
<keyword evidence="2" id="KW-1185">Reference proteome</keyword>
<comment type="caution">
    <text evidence="1">The sequence shown here is derived from an EMBL/GenBank/DDBJ whole genome shotgun (WGS) entry which is preliminary data.</text>
</comment>
<evidence type="ECO:0000313" key="2">
    <source>
        <dbReference type="Proteomes" id="UP000824469"/>
    </source>
</evidence>
<protein>
    <submittedName>
        <fullName evidence="1">Uncharacterized protein</fullName>
    </submittedName>
</protein>
<feature type="non-terminal residue" evidence="1">
    <location>
        <position position="1"/>
    </location>
</feature>
<accession>A0AA38GUS8</accession>
<evidence type="ECO:0000313" key="1">
    <source>
        <dbReference type="EMBL" id="KAH9329262.1"/>
    </source>
</evidence>
<reference evidence="1 2" key="1">
    <citation type="journal article" date="2021" name="Nat. Plants">
        <title>The Taxus genome provides insights into paclitaxel biosynthesis.</title>
        <authorList>
            <person name="Xiong X."/>
            <person name="Gou J."/>
            <person name="Liao Q."/>
            <person name="Li Y."/>
            <person name="Zhou Q."/>
            <person name="Bi G."/>
            <person name="Li C."/>
            <person name="Du R."/>
            <person name="Wang X."/>
            <person name="Sun T."/>
            <person name="Guo L."/>
            <person name="Liang H."/>
            <person name="Lu P."/>
            <person name="Wu Y."/>
            <person name="Zhang Z."/>
            <person name="Ro D.K."/>
            <person name="Shang Y."/>
            <person name="Huang S."/>
            <person name="Yan J."/>
        </authorList>
    </citation>
    <scope>NUCLEOTIDE SEQUENCE [LARGE SCALE GENOMIC DNA]</scope>
    <source>
        <strain evidence="1">Ta-2019</strain>
    </source>
</reference>
<gene>
    <name evidence="1" type="ORF">KI387_001370</name>
</gene>
<dbReference type="EMBL" id="JAHRHJ020000001">
    <property type="protein sequence ID" value="KAH9329262.1"/>
    <property type="molecule type" value="Genomic_DNA"/>
</dbReference>
<organism evidence="1 2">
    <name type="scientific">Taxus chinensis</name>
    <name type="common">Chinese yew</name>
    <name type="synonym">Taxus wallichiana var. chinensis</name>
    <dbReference type="NCBI Taxonomy" id="29808"/>
    <lineage>
        <taxon>Eukaryota</taxon>
        <taxon>Viridiplantae</taxon>
        <taxon>Streptophyta</taxon>
        <taxon>Embryophyta</taxon>
        <taxon>Tracheophyta</taxon>
        <taxon>Spermatophyta</taxon>
        <taxon>Pinopsida</taxon>
        <taxon>Pinidae</taxon>
        <taxon>Conifers II</taxon>
        <taxon>Cupressales</taxon>
        <taxon>Taxaceae</taxon>
        <taxon>Taxus</taxon>
    </lineage>
</organism>
<sequence length="66" mass="7640">QKAHISYNIQVAIMFRTSAFLANSPWTNLRSFKIMRLRESEQTGTKSQGFVDKCTTNMKQPWRDSG</sequence>
<name>A0AA38GUS8_TAXCH</name>
<feature type="non-terminal residue" evidence="1">
    <location>
        <position position="66"/>
    </location>
</feature>
<proteinExistence type="predicted"/>